<accession>A0A0C1EK34</accession>
<name>A0A0C1EK34_9NEIS</name>
<protein>
    <submittedName>
        <fullName evidence="2">Uncharacterized protein</fullName>
    </submittedName>
</protein>
<evidence type="ECO:0000256" key="1">
    <source>
        <dbReference type="SAM" id="MobiDB-lite"/>
    </source>
</evidence>
<dbReference type="AlphaFoldDB" id="A0A0C1EK34"/>
<proteinExistence type="predicted"/>
<dbReference type="Proteomes" id="UP000031390">
    <property type="component" value="Unassembled WGS sequence"/>
</dbReference>
<evidence type="ECO:0000313" key="3">
    <source>
        <dbReference type="Proteomes" id="UP000031390"/>
    </source>
</evidence>
<comment type="caution">
    <text evidence="2">The sequence shown here is derived from an EMBL/GenBank/DDBJ whole genome shotgun (WGS) entry which is preliminary data.</text>
</comment>
<organism evidence="2 3">
    <name type="scientific">Morococcus cerebrosus</name>
    <dbReference type="NCBI Taxonomy" id="1056807"/>
    <lineage>
        <taxon>Bacteria</taxon>
        <taxon>Pseudomonadati</taxon>
        <taxon>Pseudomonadota</taxon>
        <taxon>Betaproteobacteria</taxon>
        <taxon>Neisseriales</taxon>
        <taxon>Neisseriaceae</taxon>
        <taxon>Morococcus</taxon>
    </lineage>
</organism>
<sequence>MEHVSDDLLVGLTLCRRKRRRGKTHCPLSMPMPQRRSFTAVVRKRRAKSDASGSKVV</sequence>
<dbReference type="EMBL" id="JUFZ01000039">
    <property type="protein sequence ID" value="KIC09128.1"/>
    <property type="molecule type" value="Genomic_DNA"/>
</dbReference>
<evidence type="ECO:0000313" key="2">
    <source>
        <dbReference type="EMBL" id="KIC09128.1"/>
    </source>
</evidence>
<gene>
    <name evidence="2" type="ORF">MCC93_09430</name>
</gene>
<feature type="region of interest" description="Disordered" evidence="1">
    <location>
        <begin position="38"/>
        <end position="57"/>
    </location>
</feature>
<reference evidence="2 3" key="1">
    <citation type="submission" date="2014-12" db="EMBL/GenBank/DDBJ databases">
        <title>Genome sequence of Morococcus cerebrosus.</title>
        <authorList>
            <person name="Shin S.-K."/>
            <person name="Yi H."/>
        </authorList>
    </citation>
    <scope>NUCLEOTIDE SEQUENCE [LARGE SCALE GENOMIC DNA]</scope>
    <source>
        <strain evidence="2 3">CIP 81.93</strain>
    </source>
</reference>